<evidence type="ECO:0000313" key="10">
    <source>
        <dbReference type="Proteomes" id="UP000002051"/>
    </source>
</evidence>
<evidence type="ECO:0000256" key="3">
    <source>
        <dbReference type="ARBA" id="ARBA00022692"/>
    </source>
</evidence>
<dbReference type="PANTHER" id="PTHR31218">
    <property type="entry name" value="WAT1-RELATED PROTEIN"/>
    <property type="match status" value="1"/>
</dbReference>
<dbReference type="EnsemblPlants" id="KEH24884">
    <property type="protein sequence ID" value="KEH24884"/>
    <property type="gene ID" value="MTR_6g007743"/>
</dbReference>
<feature type="transmembrane region" description="Helical" evidence="6">
    <location>
        <begin position="181"/>
        <end position="203"/>
    </location>
</feature>
<evidence type="ECO:0000259" key="7">
    <source>
        <dbReference type="Pfam" id="PF00892"/>
    </source>
</evidence>
<dbReference type="InterPro" id="IPR030184">
    <property type="entry name" value="WAT1-related"/>
</dbReference>
<dbReference type="InterPro" id="IPR000620">
    <property type="entry name" value="EamA_dom"/>
</dbReference>
<reference evidence="8 10" key="1">
    <citation type="journal article" date="2011" name="Nature">
        <title>The Medicago genome provides insight into the evolution of rhizobial symbioses.</title>
        <authorList>
            <person name="Young N.D."/>
            <person name="Debelle F."/>
            <person name="Oldroyd G.E."/>
            <person name="Geurts R."/>
            <person name="Cannon S.B."/>
            <person name="Udvardi M.K."/>
            <person name="Benedito V.A."/>
            <person name="Mayer K.F."/>
            <person name="Gouzy J."/>
            <person name="Schoof H."/>
            <person name="Van de Peer Y."/>
            <person name="Proost S."/>
            <person name="Cook D.R."/>
            <person name="Meyers B.C."/>
            <person name="Spannagl M."/>
            <person name="Cheung F."/>
            <person name="De Mita S."/>
            <person name="Krishnakumar V."/>
            <person name="Gundlach H."/>
            <person name="Zhou S."/>
            <person name="Mudge J."/>
            <person name="Bharti A.K."/>
            <person name="Murray J.D."/>
            <person name="Naoumkina M.A."/>
            <person name="Rosen B."/>
            <person name="Silverstein K.A."/>
            <person name="Tang H."/>
            <person name="Rombauts S."/>
            <person name="Zhao P.X."/>
            <person name="Zhou P."/>
            <person name="Barbe V."/>
            <person name="Bardou P."/>
            <person name="Bechner M."/>
            <person name="Bellec A."/>
            <person name="Berger A."/>
            <person name="Berges H."/>
            <person name="Bidwell S."/>
            <person name="Bisseling T."/>
            <person name="Choisne N."/>
            <person name="Couloux A."/>
            <person name="Denny R."/>
            <person name="Deshpande S."/>
            <person name="Dai X."/>
            <person name="Doyle J.J."/>
            <person name="Dudez A.M."/>
            <person name="Farmer A.D."/>
            <person name="Fouteau S."/>
            <person name="Franken C."/>
            <person name="Gibelin C."/>
            <person name="Gish J."/>
            <person name="Goldstein S."/>
            <person name="Gonzalez A.J."/>
            <person name="Green P.J."/>
            <person name="Hallab A."/>
            <person name="Hartog M."/>
            <person name="Hua A."/>
            <person name="Humphray S.J."/>
            <person name="Jeong D.H."/>
            <person name="Jing Y."/>
            <person name="Jocker A."/>
            <person name="Kenton S.M."/>
            <person name="Kim D.J."/>
            <person name="Klee K."/>
            <person name="Lai H."/>
            <person name="Lang C."/>
            <person name="Lin S."/>
            <person name="Macmil S.L."/>
            <person name="Magdelenat G."/>
            <person name="Matthews L."/>
            <person name="McCorrison J."/>
            <person name="Monaghan E.L."/>
            <person name="Mun J.H."/>
            <person name="Najar F.Z."/>
            <person name="Nicholson C."/>
            <person name="Noirot C."/>
            <person name="O'Bleness M."/>
            <person name="Paule C.R."/>
            <person name="Poulain J."/>
            <person name="Prion F."/>
            <person name="Qin B."/>
            <person name="Qu C."/>
            <person name="Retzel E.F."/>
            <person name="Riddle C."/>
            <person name="Sallet E."/>
            <person name="Samain S."/>
            <person name="Samson N."/>
            <person name="Sanders I."/>
            <person name="Saurat O."/>
            <person name="Scarpelli C."/>
            <person name="Schiex T."/>
            <person name="Segurens B."/>
            <person name="Severin A.J."/>
            <person name="Sherrier D.J."/>
            <person name="Shi R."/>
            <person name="Sims S."/>
            <person name="Singer S.R."/>
            <person name="Sinharoy S."/>
            <person name="Sterck L."/>
            <person name="Viollet A."/>
            <person name="Wang B.B."/>
            <person name="Wang K."/>
            <person name="Wang M."/>
            <person name="Wang X."/>
            <person name="Warfsmann J."/>
            <person name="Weissenbach J."/>
            <person name="White D.D."/>
            <person name="White J.D."/>
            <person name="Wiley G.B."/>
            <person name="Wincker P."/>
            <person name="Xing Y."/>
            <person name="Yang L."/>
            <person name="Yao Z."/>
            <person name="Ying F."/>
            <person name="Zhai J."/>
            <person name="Zhou L."/>
            <person name="Zuber A."/>
            <person name="Denarie J."/>
            <person name="Dixon R.A."/>
            <person name="May G.D."/>
            <person name="Schwartz D.C."/>
            <person name="Rogers J."/>
            <person name="Quetier F."/>
            <person name="Town C.D."/>
            <person name="Roe B.A."/>
        </authorList>
    </citation>
    <scope>NUCLEOTIDE SEQUENCE [LARGE SCALE GENOMIC DNA]</scope>
    <source>
        <strain evidence="8">A17</strain>
        <strain evidence="9 10">cv. Jemalong A17</strain>
    </source>
</reference>
<comment type="subcellular location">
    <subcellularLocation>
        <location evidence="1 6">Membrane</location>
        <topology evidence="1 6">Multi-pass membrane protein</topology>
    </subcellularLocation>
</comment>
<evidence type="ECO:0000256" key="5">
    <source>
        <dbReference type="ARBA" id="ARBA00023136"/>
    </source>
</evidence>
<feature type="transmembrane region" description="Helical" evidence="6">
    <location>
        <begin position="74"/>
        <end position="98"/>
    </location>
</feature>
<feature type="transmembrane region" description="Helical" evidence="6">
    <location>
        <begin position="304"/>
        <end position="322"/>
    </location>
</feature>
<dbReference type="GO" id="GO:0005886">
    <property type="term" value="C:plasma membrane"/>
    <property type="evidence" value="ECO:0000318"/>
    <property type="project" value="GO_Central"/>
</dbReference>
<dbReference type="GO" id="GO:0022857">
    <property type="term" value="F:transmembrane transporter activity"/>
    <property type="evidence" value="ECO:0007669"/>
    <property type="project" value="InterPro"/>
</dbReference>
<evidence type="ECO:0000313" key="9">
    <source>
        <dbReference type="EnsemblPlants" id="KEH24884"/>
    </source>
</evidence>
<feature type="transmembrane region" description="Helical" evidence="6">
    <location>
        <begin position="276"/>
        <end position="298"/>
    </location>
</feature>
<feature type="transmembrane region" description="Helical" evidence="6">
    <location>
        <begin position="104"/>
        <end position="124"/>
    </location>
</feature>
<proteinExistence type="inferred from homology"/>
<keyword evidence="4 6" id="KW-1133">Transmembrane helix</keyword>
<evidence type="ECO:0000256" key="2">
    <source>
        <dbReference type="ARBA" id="ARBA00007635"/>
    </source>
</evidence>
<evidence type="ECO:0000313" key="8">
    <source>
        <dbReference type="EMBL" id="KEH24884.1"/>
    </source>
</evidence>
<gene>
    <name evidence="9" type="primary">25495208</name>
    <name evidence="8" type="ordered locus">MTR_6g007743</name>
</gene>
<comment type="similarity">
    <text evidence="2 6">Belongs to the drug/metabolite transporter (DMT) superfamily. Plant drug/metabolite exporter (P-DME) (TC 2.A.7.4) family.</text>
</comment>
<feature type="transmembrane region" description="Helical" evidence="6">
    <location>
        <begin position="215"/>
        <end position="235"/>
    </location>
</feature>
<dbReference type="Pfam" id="PF00892">
    <property type="entry name" value="EamA"/>
    <property type="match status" value="2"/>
</dbReference>
<dbReference type="KEGG" id="mtr:25495208"/>
<evidence type="ECO:0000256" key="4">
    <source>
        <dbReference type="ARBA" id="ARBA00022989"/>
    </source>
</evidence>
<feature type="transmembrane region" description="Helical" evidence="6">
    <location>
        <begin position="12"/>
        <end position="31"/>
    </location>
</feature>
<feature type="transmembrane region" description="Helical" evidence="6">
    <location>
        <begin position="136"/>
        <end position="156"/>
    </location>
</feature>
<reference evidence="8 10" key="2">
    <citation type="journal article" date="2014" name="BMC Genomics">
        <title>An improved genome release (version Mt4.0) for the model legume Medicago truncatula.</title>
        <authorList>
            <person name="Tang H."/>
            <person name="Krishnakumar V."/>
            <person name="Bidwell S."/>
            <person name="Rosen B."/>
            <person name="Chan A."/>
            <person name="Zhou S."/>
            <person name="Gentzbittel L."/>
            <person name="Childs K.L."/>
            <person name="Yandell M."/>
            <person name="Gundlach H."/>
            <person name="Mayer K.F."/>
            <person name="Schwartz D.C."/>
            <person name="Town C.D."/>
        </authorList>
    </citation>
    <scope>GENOME REANNOTATION</scope>
    <source>
        <strain evidence="8">A17</strain>
        <strain evidence="9 10">cv. Jemalong A17</strain>
    </source>
</reference>
<protein>
    <recommendedName>
        <fullName evidence="6">WAT1-related protein</fullName>
    </recommendedName>
</protein>
<keyword evidence="3 6" id="KW-0812">Transmembrane</keyword>
<evidence type="ECO:0000256" key="1">
    <source>
        <dbReference type="ARBA" id="ARBA00004141"/>
    </source>
</evidence>
<keyword evidence="10" id="KW-1185">Reference proteome</keyword>
<dbReference type="HOGENOM" id="CLU_025359_0_1_1"/>
<feature type="domain" description="EamA" evidence="7">
    <location>
        <begin position="190"/>
        <end position="321"/>
    </location>
</feature>
<accession>A0A072U592</accession>
<dbReference type="AlphaFoldDB" id="A0A072U592"/>
<keyword evidence="5 6" id="KW-0472">Membrane</keyword>
<feature type="domain" description="EamA" evidence="7">
    <location>
        <begin position="26"/>
        <end position="154"/>
    </location>
</feature>
<reference evidence="9" key="3">
    <citation type="submission" date="2015-04" db="UniProtKB">
        <authorList>
            <consortium name="EnsemblPlants"/>
        </authorList>
    </citation>
    <scope>IDENTIFICATION</scope>
    <source>
        <strain evidence="9">cv. Jemalong A17</strain>
    </source>
</reference>
<dbReference type="EMBL" id="CM001222">
    <property type="protein sequence ID" value="KEH24884.1"/>
    <property type="molecule type" value="Genomic_DNA"/>
</dbReference>
<dbReference type="ExpressionAtlas" id="A0A072U592">
    <property type="expression patterns" value="differential"/>
</dbReference>
<dbReference type="Proteomes" id="UP000002051">
    <property type="component" value="Chromosome 6"/>
</dbReference>
<name>A0A072U592_MEDTR</name>
<evidence type="ECO:0000256" key="6">
    <source>
        <dbReference type="RuleBase" id="RU363077"/>
    </source>
</evidence>
<sequence length="363" mass="39504">MTRKRSFYMDFLPPVVIIGNECVDMALLTLFKAATLQGMNNHVFVAYAYAVATSFLLPITFFRRRSRVVHPLSFSIICKIVLLGAIGSSCQIMGYIAINYSSPTLSAAIGNLVPAFTFMLAVIFRMEKLAAKSRSSNAKILGSIISIVGAFVLTFYKGPSIMHSSSLHQPIGFLKSVDSSWVIAGILLTVEYLMFSLWYILLVHVLKEFPDEPTLVLLYSITATILSTVVALLSVPNASAWKIGLNLSLISIVSSGILGKLIGNIVYAWSMRLKGAVYVTSFKPLQIVISVALSVIFLGDTLHVGSIIGALIISIGLYAVMWGKSREEIEEDVGSSESPSTDNAPLLQSCRIETFENKTNGIV</sequence>
<feature type="transmembrane region" description="Helical" evidence="6">
    <location>
        <begin position="43"/>
        <end position="62"/>
    </location>
</feature>
<dbReference type="OrthoDB" id="1728340at2759"/>
<dbReference type="InterPro" id="IPR037185">
    <property type="entry name" value="EmrE-like"/>
</dbReference>
<organism evidence="8 10">
    <name type="scientific">Medicago truncatula</name>
    <name type="common">Barrel medic</name>
    <name type="synonym">Medicago tribuloides</name>
    <dbReference type="NCBI Taxonomy" id="3880"/>
    <lineage>
        <taxon>Eukaryota</taxon>
        <taxon>Viridiplantae</taxon>
        <taxon>Streptophyta</taxon>
        <taxon>Embryophyta</taxon>
        <taxon>Tracheophyta</taxon>
        <taxon>Spermatophyta</taxon>
        <taxon>Magnoliopsida</taxon>
        <taxon>eudicotyledons</taxon>
        <taxon>Gunneridae</taxon>
        <taxon>Pentapetalae</taxon>
        <taxon>rosids</taxon>
        <taxon>fabids</taxon>
        <taxon>Fabales</taxon>
        <taxon>Fabaceae</taxon>
        <taxon>Papilionoideae</taxon>
        <taxon>50 kb inversion clade</taxon>
        <taxon>NPAAA clade</taxon>
        <taxon>Hologalegina</taxon>
        <taxon>IRL clade</taxon>
        <taxon>Trifolieae</taxon>
        <taxon>Medicago</taxon>
    </lineage>
</organism>
<dbReference type="SUPFAM" id="SSF103481">
    <property type="entry name" value="Multidrug resistance efflux transporter EmrE"/>
    <property type="match status" value="2"/>
</dbReference>
<feature type="transmembrane region" description="Helical" evidence="6">
    <location>
        <begin position="247"/>
        <end position="269"/>
    </location>
</feature>